<feature type="compositionally biased region" description="Polar residues" evidence="1">
    <location>
        <begin position="243"/>
        <end position="252"/>
    </location>
</feature>
<dbReference type="Gene3D" id="1.10.510.10">
    <property type="entry name" value="Transferase(Phosphotransferase) domain 1"/>
    <property type="match status" value="1"/>
</dbReference>
<dbReference type="InterPro" id="IPR011009">
    <property type="entry name" value="Kinase-like_dom_sf"/>
</dbReference>
<dbReference type="EMBL" id="LUEZ02000137">
    <property type="protein sequence ID" value="RDB15896.1"/>
    <property type="molecule type" value="Genomic_DNA"/>
</dbReference>
<dbReference type="GO" id="GO:0005524">
    <property type="term" value="F:ATP binding"/>
    <property type="evidence" value="ECO:0007669"/>
    <property type="project" value="InterPro"/>
</dbReference>
<organism evidence="3 4">
    <name type="scientific">Hypsizygus marmoreus</name>
    <name type="common">White beech mushroom</name>
    <name type="synonym">Agaricus marmoreus</name>
    <dbReference type="NCBI Taxonomy" id="39966"/>
    <lineage>
        <taxon>Eukaryota</taxon>
        <taxon>Fungi</taxon>
        <taxon>Dikarya</taxon>
        <taxon>Basidiomycota</taxon>
        <taxon>Agaricomycotina</taxon>
        <taxon>Agaricomycetes</taxon>
        <taxon>Agaricomycetidae</taxon>
        <taxon>Agaricales</taxon>
        <taxon>Tricholomatineae</taxon>
        <taxon>Lyophyllaceae</taxon>
        <taxon>Hypsizygus</taxon>
    </lineage>
</organism>
<dbReference type="SUPFAM" id="SSF56112">
    <property type="entry name" value="Protein kinase-like (PK-like)"/>
    <property type="match status" value="1"/>
</dbReference>
<evidence type="ECO:0000313" key="3">
    <source>
        <dbReference type="EMBL" id="RDB15896.1"/>
    </source>
</evidence>
<dbReference type="STRING" id="39966.A0A369JAM2"/>
<dbReference type="PANTHER" id="PTHR37171">
    <property type="entry name" value="SERINE/THREONINE-PROTEIN KINASE YRZF-RELATED"/>
    <property type="match status" value="1"/>
</dbReference>
<feature type="compositionally biased region" description="Polar residues" evidence="1">
    <location>
        <begin position="314"/>
        <end position="327"/>
    </location>
</feature>
<comment type="caution">
    <text evidence="3">The sequence shown here is derived from an EMBL/GenBank/DDBJ whole genome shotgun (WGS) entry which is preliminary data.</text>
</comment>
<feature type="region of interest" description="Disordered" evidence="1">
    <location>
        <begin position="435"/>
        <end position="473"/>
    </location>
</feature>
<reference evidence="3" key="1">
    <citation type="submission" date="2018-04" db="EMBL/GenBank/DDBJ databases">
        <title>Whole genome sequencing of Hypsizygus marmoreus.</title>
        <authorList>
            <person name="Choi I.-G."/>
            <person name="Min B."/>
            <person name="Kim J.-G."/>
            <person name="Kim S."/>
            <person name="Oh Y.-L."/>
            <person name="Kong W.-S."/>
            <person name="Park H."/>
            <person name="Jeong J."/>
            <person name="Song E.-S."/>
        </authorList>
    </citation>
    <scope>NUCLEOTIDE SEQUENCE [LARGE SCALE GENOMIC DNA]</scope>
    <source>
        <strain evidence="3">51987-8</strain>
    </source>
</reference>
<evidence type="ECO:0000256" key="1">
    <source>
        <dbReference type="SAM" id="MobiDB-lite"/>
    </source>
</evidence>
<evidence type="ECO:0000313" key="4">
    <source>
        <dbReference type="Proteomes" id="UP000076154"/>
    </source>
</evidence>
<dbReference type="InterPro" id="IPR052396">
    <property type="entry name" value="Meiotic_Drive_Suppr_Kinase"/>
</dbReference>
<dbReference type="AlphaFoldDB" id="A0A369JAM2"/>
<feature type="compositionally biased region" description="Polar residues" evidence="1">
    <location>
        <begin position="278"/>
        <end position="293"/>
    </location>
</feature>
<accession>A0A369JAM2</accession>
<protein>
    <recommendedName>
        <fullName evidence="2">Protein kinase domain-containing protein</fullName>
    </recommendedName>
</protein>
<dbReference type="PROSITE" id="PS50011">
    <property type="entry name" value="PROTEIN_KINASE_DOM"/>
    <property type="match status" value="1"/>
</dbReference>
<dbReference type="Pfam" id="PF00069">
    <property type="entry name" value="Pkinase"/>
    <property type="match status" value="1"/>
</dbReference>
<feature type="region of interest" description="Disordered" evidence="1">
    <location>
        <begin position="243"/>
        <end position="348"/>
    </location>
</feature>
<dbReference type="InterPro" id="IPR000719">
    <property type="entry name" value="Prot_kinase_dom"/>
</dbReference>
<dbReference type="GO" id="GO:0004672">
    <property type="term" value="F:protein kinase activity"/>
    <property type="evidence" value="ECO:0007669"/>
    <property type="project" value="InterPro"/>
</dbReference>
<evidence type="ECO:0000259" key="2">
    <source>
        <dbReference type="PROSITE" id="PS50011"/>
    </source>
</evidence>
<name>A0A369JAM2_HYPMA</name>
<feature type="domain" description="Protein kinase" evidence="2">
    <location>
        <begin position="542"/>
        <end position="722"/>
    </location>
</feature>
<dbReference type="InParanoid" id="A0A369JAM2"/>
<proteinExistence type="predicted"/>
<dbReference type="OrthoDB" id="2523927at2759"/>
<dbReference type="PANTHER" id="PTHR37171:SF1">
    <property type="entry name" value="SERINE_THREONINE-PROTEIN KINASE YRZF-RELATED"/>
    <property type="match status" value="1"/>
</dbReference>
<sequence>MDGDGTLHDTPSTLPTELQLLFDYRPPTLTASGDWGSRPQVSPFWFYDRHLDEKLNLLHVKPMPTLPKDLAALVDDGILAMKLRGFPLPEVSSKSVLTPEEYRRGFQPYVSDATSVGRFYDNTIANSCESVASLLAIQPQISEYLPALMWVQRYGEWRPPSSWEEDFSIRMRFERRTGKHLMVNGLPELLGDETMQNLKMLAQQFPELATCEVGLVSEETEFILRDMDRLTAGGFKPIFCGTVGTSPRNSTCTPPPDAHSIPWSENKPLSGLVRPTSKRTTLASRSYASTSLPRRSRRLQKLSQDVEHERQPKTRTASQTPNSSDSASRIKRQSDVFPPIQRATPRSRQTEYLIQHSWARAVRSDTTIILFHCGNFERIGIRHRESQTLYLSNLIDVPHDTNPARGKLHVGLYMAAYLDTMDRFIQLRELESQAQPPEVPIPQIKPTPHVRPANTESTTTRKRNRDALDADTSVDDVESDSSVIIREAGLRNLALIQVRYDVFNSISPASFIRVGRSLAPVVGPTRPPRVRRKYSTREHFTLVLHSAFDRGATGHAHRATLELTTSTGKELTHEVVVKLAFTAEQQERLEHEYSIYRHLSSSGVKGIIVDVFGLFRDIEGDSMAIIMSHGGRSLRNLFPGQQVELSSSERAAFLAAMKTIHGAGVRHNDVRPPNLLLDDAGKVAILDFDRADLNSSEGQKEREFGRLADLLDGAYVGQHWFS</sequence>
<dbReference type="Proteomes" id="UP000076154">
    <property type="component" value="Unassembled WGS sequence"/>
</dbReference>
<keyword evidence="4" id="KW-1185">Reference proteome</keyword>
<gene>
    <name evidence="3" type="ORF">Hypma_003546</name>
</gene>